<dbReference type="RefSeq" id="WP_380426824.1">
    <property type="nucleotide sequence ID" value="NZ_JBHRZV010000049.1"/>
</dbReference>
<feature type="transmembrane region" description="Helical" evidence="6">
    <location>
        <begin position="113"/>
        <end position="130"/>
    </location>
</feature>
<evidence type="ECO:0000256" key="4">
    <source>
        <dbReference type="ARBA" id="ARBA00022989"/>
    </source>
</evidence>
<protein>
    <submittedName>
        <fullName evidence="8">RDD family protein</fullName>
    </submittedName>
</protein>
<proteinExistence type="predicted"/>
<comment type="caution">
    <text evidence="8">The sequence shown here is derived from an EMBL/GenBank/DDBJ whole genome shotgun (WGS) entry which is preliminary data.</text>
</comment>
<keyword evidence="5 6" id="KW-0472">Membrane</keyword>
<dbReference type="PANTHER" id="PTHR36115">
    <property type="entry name" value="PROLINE-RICH ANTIGEN HOMOLOG-RELATED"/>
    <property type="match status" value="1"/>
</dbReference>
<feature type="transmembrane region" description="Helical" evidence="6">
    <location>
        <begin position="55"/>
        <end position="77"/>
    </location>
</feature>
<organism evidence="8 9">
    <name type="scientific">Streptococcus caprae</name>
    <dbReference type="NCBI Taxonomy" id="1640501"/>
    <lineage>
        <taxon>Bacteria</taxon>
        <taxon>Bacillati</taxon>
        <taxon>Bacillota</taxon>
        <taxon>Bacilli</taxon>
        <taxon>Lactobacillales</taxon>
        <taxon>Streptococcaceae</taxon>
        <taxon>Streptococcus</taxon>
    </lineage>
</organism>
<keyword evidence="3 6" id="KW-0812">Transmembrane</keyword>
<evidence type="ECO:0000256" key="2">
    <source>
        <dbReference type="ARBA" id="ARBA00022475"/>
    </source>
</evidence>
<evidence type="ECO:0000313" key="8">
    <source>
        <dbReference type="EMBL" id="MFC3928356.1"/>
    </source>
</evidence>
<evidence type="ECO:0000256" key="6">
    <source>
        <dbReference type="SAM" id="Phobius"/>
    </source>
</evidence>
<evidence type="ECO:0000256" key="3">
    <source>
        <dbReference type="ARBA" id="ARBA00022692"/>
    </source>
</evidence>
<dbReference type="Pfam" id="PF06271">
    <property type="entry name" value="RDD"/>
    <property type="match status" value="1"/>
</dbReference>
<dbReference type="PANTHER" id="PTHR36115:SF9">
    <property type="entry name" value="LMO1584 PROTEIN"/>
    <property type="match status" value="1"/>
</dbReference>
<feature type="domain" description="RDD" evidence="7">
    <location>
        <begin position="15"/>
        <end position="139"/>
    </location>
</feature>
<keyword evidence="2" id="KW-1003">Cell membrane</keyword>
<keyword evidence="9" id="KW-1185">Reference proteome</keyword>
<dbReference type="Proteomes" id="UP001595807">
    <property type="component" value="Unassembled WGS sequence"/>
</dbReference>
<sequence>MIHLSLQDWPKQCFGGFWIRFFAYLIDSLLIGAITKIILNLTIHHFITPTAASGHWWYELIKLALFVAYFVATMLYFKGQTVGKYLLNLKVVSVKTGDLDFQTLLIREVAGRIVLYYFPILAVTLVFTNLRQHLMDLLCDTAVVNLKQVDFVNRVHETSLIIPDGLQEDPIG</sequence>
<evidence type="ECO:0000256" key="1">
    <source>
        <dbReference type="ARBA" id="ARBA00004651"/>
    </source>
</evidence>
<evidence type="ECO:0000259" key="7">
    <source>
        <dbReference type="Pfam" id="PF06271"/>
    </source>
</evidence>
<feature type="transmembrane region" description="Helical" evidence="6">
    <location>
        <begin position="21"/>
        <end position="43"/>
    </location>
</feature>
<evidence type="ECO:0000256" key="5">
    <source>
        <dbReference type="ARBA" id="ARBA00023136"/>
    </source>
</evidence>
<gene>
    <name evidence="8" type="ORF">ACFORF_07230</name>
</gene>
<name>A0ABV8CWZ7_9STRE</name>
<dbReference type="InterPro" id="IPR010432">
    <property type="entry name" value="RDD"/>
</dbReference>
<dbReference type="InterPro" id="IPR051791">
    <property type="entry name" value="Pra-immunoreactive"/>
</dbReference>
<comment type="subcellular location">
    <subcellularLocation>
        <location evidence="1">Cell membrane</location>
        <topology evidence="1">Multi-pass membrane protein</topology>
    </subcellularLocation>
</comment>
<reference evidence="9" key="1">
    <citation type="journal article" date="2019" name="Int. J. Syst. Evol. Microbiol.">
        <title>The Global Catalogue of Microorganisms (GCM) 10K type strain sequencing project: providing services to taxonomists for standard genome sequencing and annotation.</title>
        <authorList>
            <consortium name="The Broad Institute Genomics Platform"/>
            <consortium name="The Broad Institute Genome Sequencing Center for Infectious Disease"/>
            <person name="Wu L."/>
            <person name="Ma J."/>
        </authorList>
    </citation>
    <scope>NUCLEOTIDE SEQUENCE [LARGE SCALE GENOMIC DNA]</scope>
    <source>
        <strain evidence="9">CCUG 67170</strain>
    </source>
</reference>
<evidence type="ECO:0000313" key="9">
    <source>
        <dbReference type="Proteomes" id="UP001595807"/>
    </source>
</evidence>
<dbReference type="EMBL" id="JBHRZV010000049">
    <property type="protein sequence ID" value="MFC3928356.1"/>
    <property type="molecule type" value="Genomic_DNA"/>
</dbReference>
<keyword evidence="4 6" id="KW-1133">Transmembrane helix</keyword>
<accession>A0ABV8CWZ7</accession>